<evidence type="ECO:0000313" key="2">
    <source>
        <dbReference type="EMBL" id="NMF01597.1"/>
    </source>
</evidence>
<organism evidence="2 3">
    <name type="scientific">Bifidobacterium boum</name>
    <dbReference type="NCBI Taxonomy" id="78343"/>
    <lineage>
        <taxon>Bacteria</taxon>
        <taxon>Bacillati</taxon>
        <taxon>Actinomycetota</taxon>
        <taxon>Actinomycetes</taxon>
        <taxon>Bifidobacteriales</taxon>
        <taxon>Bifidobacteriaceae</taxon>
        <taxon>Bifidobacterium</taxon>
    </lineage>
</organism>
<protein>
    <submittedName>
        <fullName evidence="2">Uncharacterized protein</fullName>
    </submittedName>
</protein>
<comment type="caution">
    <text evidence="2">The sequence shown here is derived from an EMBL/GenBank/DDBJ whole genome shotgun (WGS) entry which is preliminary data.</text>
</comment>
<dbReference type="Proteomes" id="UP000583419">
    <property type="component" value="Unassembled WGS sequence"/>
</dbReference>
<name>A0A848D5V4_9BIFI</name>
<dbReference type="RefSeq" id="WP_168972914.1">
    <property type="nucleotide sequence ID" value="NZ_JABAGJ010000001.1"/>
</dbReference>
<sequence>MDSKQRSKTDISIQEATRRHQAITDKFTAQAHENFRIHAFKTGDEAWHLGNPDYVAREQMDTICPEGIVHDRYVTLENGYVELDAQALLHWDNPEYWDNEAQDMWNGDDADAIPDEGVYYTECDIEYQGWEATSKQSKSSIPGSARWTSMPTMCISCANTMPGWAQTTVASTSSSWPDGSTPKQQPTACATGAATREAR</sequence>
<proteinExistence type="predicted"/>
<evidence type="ECO:0000256" key="1">
    <source>
        <dbReference type="SAM" id="MobiDB-lite"/>
    </source>
</evidence>
<gene>
    <name evidence="2" type="ORF">HF843_00005</name>
</gene>
<dbReference type="AlphaFoldDB" id="A0A848D5V4"/>
<dbReference type="EMBL" id="JABAGJ010000001">
    <property type="protein sequence ID" value="NMF01597.1"/>
    <property type="molecule type" value="Genomic_DNA"/>
</dbReference>
<reference evidence="2 3" key="1">
    <citation type="submission" date="2020-04" db="EMBL/GenBank/DDBJ databases">
        <authorList>
            <person name="Hitch T.C.A."/>
            <person name="Wylensek D."/>
            <person name="Clavel T."/>
        </authorList>
    </citation>
    <scope>NUCLEOTIDE SEQUENCE [LARGE SCALE GENOMIC DNA]</scope>
    <source>
        <strain evidence="2 3">WCA-130-P53-4B</strain>
    </source>
</reference>
<evidence type="ECO:0000313" key="3">
    <source>
        <dbReference type="Proteomes" id="UP000583419"/>
    </source>
</evidence>
<feature type="region of interest" description="Disordered" evidence="1">
    <location>
        <begin position="169"/>
        <end position="199"/>
    </location>
</feature>
<accession>A0A848D5V4</accession>
<feature type="compositionally biased region" description="Polar residues" evidence="1">
    <location>
        <begin position="169"/>
        <end position="188"/>
    </location>
</feature>